<protein>
    <submittedName>
        <fullName evidence="3">(wild Malaysian banana) hypothetical protein</fullName>
    </submittedName>
</protein>
<dbReference type="PANTHER" id="PTHR46506">
    <property type="entry name" value="OS05G0143600 PROTEIN"/>
    <property type="match status" value="1"/>
</dbReference>
<evidence type="ECO:0000256" key="1">
    <source>
        <dbReference type="ARBA" id="ARBA00022734"/>
    </source>
</evidence>
<dbReference type="SMART" id="SM00915">
    <property type="entry name" value="Jacalin"/>
    <property type="match status" value="1"/>
</dbReference>
<sequence length="220" mass="23758">MASNHIKTAAHARGGVPKCPCDNVSRWAMEPADKITGISIGAASCVNSIKITFDIDGTTRVTPRYGGPGDEYLTSVSGYVKYDCSEFPCVSQLTFTTNLGKTYGPYGGGGGTFFEVNVEYDEIKGFFGQATTEYLTAFGFTLMQDEYLSSVSGYVKYDCSEFPCVSQLTFTTNLGKTYGPYGGGGGTFFEVNVEYDEIKGFFGQATTEYLTAFGVYVMLA</sequence>
<dbReference type="InterPro" id="IPR036404">
    <property type="entry name" value="Jacalin-like_lectin_dom_sf"/>
</dbReference>
<keyword evidence="1" id="KW-0430">Lectin</keyword>
<name>A0A8D6ZUD8_MUSAM</name>
<dbReference type="InterPro" id="IPR001229">
    <property type="entry name" value="Jacalin-like_lectin_dom"/>
</dbReference>
<organism evidence="3">
    <name type="scientific">Musa acuminata subsp. malaccensis</name>
    <name type="common">Wild banana</name>
    <name type="synonym">Musa malaccensis</name>
    <dbReference type="NCBI Taxonomy" id="214687"/>
    <lineage>
        <taxon>Eukaryota</taxon>
        <taxon>Viridiplantae</taxon>
        <taxon>Streptophyta</taxon>
        <taxon>Embryophyta</taxon>
        <taxon>Tracheophyta</taxon>
        <taxon>Spermatophyta</taxon>
        <taxon>Magnoliopsida</taxon>
        <taxon>Liliopsida</taxon>
        <taxon>Zingiberales</taxon>
        <taxon>Musaceae</taxon>
        <taxon>Musa</taxon>
    </lineage>
</organism>
<evidence type="ECO:0000313" key="3">
    <source>
        <dbReference type="EMBL" id="CAG1836495.1"/>
    </source>
</evidence>
<evidence type="ECO:0000259" key="2">
    <source>
        <dbReference type="PROSITE" id="PS51752"/>
    </source>
</evidence>
<dbReference type="Gene3D" id="2.100.10.30">
    <property type="entry name" value="Jacalin-like lectin domain"/>
    <property type="match status" value="2"/>
</dbReference>
<gene>
    <name evidence="3" type="ORF">GSMUA_244640.1</name>
</gene>
<dbReference type="AlphaFoldDB" id="A0A8D6ZUD8"/>
<dbReference type="SUPFAM" id="SSF51101">
    <property type="entry name" value="Mannose-binding lectins"/>
    <property type="match status" value="2"/>
</dbReference>
<dbReference type="Pfam" id="PF01419">
    <property type="entry name" value="Jacalin"/>
    <property type="match status" value="1"/>
</dbReference>
<reference evidence="3" key="1">
    <citation type="submission" date="2021-03" db="EMBL/GenBank/DDBJ databases">
        <authorList>
            <consortium name="Genoscope - CEA"/>
            <person name="William W."/>
        </authorList>
    </citation>
    <scope>NUCLEOTIDE SEQUENCE</scope>
    <source>
        <strain evidence="3">Doubled-haploid Pahang</strain>
    </source>
</reference>
<feature type="domain" description="Jacalin-type lectin" evidence="2">
    <location>
        <begin position="145"/>
        <end position="219"/>
    </location>
</feature>
<accession>A0A8D6ZUD8</accession>
<dbReference type="GO" id="GO:0030246">
    <property type="term" value="F:carbohydrate binding"/>
    <property type="evidence" value="ECO:0007669"/>
    <property type="project" value="UniProtKB-KW"/>
</dbReference>
<proteinExistence type="predicted"/>
<feature type="domain" description="Jacalin-type lectin" evidence="2">
    <location>
        <begin position="7"/>
        <end position="144"/>
    </location>
</feature>
<dbReference type="PROSITE" id="PS51752">
    <property type="entry name" value="JACALIN_LECTIN"/>
    <property type="match status" value="2"/>
</dbReference>
<dbReference type="EMBL" id="HG996474">
    <property type="protein sequence ID" value="CAG1836495.1"/>
    <property type="molecule type" value="Genomic_DNA"/>
</dbReference>